<dbReference type="InterPro" id="IPR029903">
    <property type="entry name" value="RmlD-like-bd"/>
</dbReference>
<evidence type="ECO:0000256" key="1">
    <source>
        <dbReference type="ARBA" id="ARBA00010944"/>
    </source>
</evidence>
<dbReference type="RefSeq" id="WP_230574956.1">
    <property type="nucleotide sequence ID" value="NZ_CAKJTI010000008.1"/>
</dbReference>
<gene>
    <name evidence="4" type="primary">rmlD</name>
    <name evidence="4" type="ORF">BACCIP111899_02014</name>
</gene>
<dbReference type="EMBL" id="CAKJTI010000008">
    <property type="protein sequence ID" value="CAG9612836.1"/>
    <property type="molecule type" value="Genomic_DNA"/>
</dbReference>
<dbReference type="Gene3D" id="3.40.50.720">
    <property type="entry name" value="NAD(P)-binding Rossmann-like Domain"/>
    <property type="match status" value="1"/>
</dbReference>
<keyword evidence="2" id="KW-0521">NADP</keyword>
<dbReference type="EC" id="1.1.1.133" evidence="2"/>
<dbReference type="SUPFAM" id="SSF51735">
    <property type="entry name" value="NAD(P)-binding Rossmann-fold domains"/>
    <property type="match status" value="1"/>
</dbReference>
<feature type="domain" description="RmlD-like substrate binding" evidence="3">
    <location>
        <begin position="4"/>
        <end position="281"/>
    </location>
</feature>
<keyword evidence="5" id="KW-1185">Reference proteome</keyword>
<comment type="pathway">
    <text evidence="2">Carbohydrate biosynthesis; dTDP-L-rhamnose biosynthesis.</text>
</comment>
<sequence length="284" mass="32446">MKERVMITGANGQLGKQIVEDLDSKLYEIYPFDKKSLNITDMSQVERVIKTIKPHIIIHCAAYTKVDQAEEEQDLAYLTNAIGTRNIAVIAQNVGAKLIYISTDYVFSGVRIEGYHEFHIPKPVNVYGLSKYAGEQFVEKFHNQYFIIRTSWLYGKYGNNFVKTMLRVSEEKESVSIVSDQVGSPTSVKDLVSVIKKLIRTSLYGTYHVSNSGACSWYEFAKKIFSYANKKVHVLPISTEEFGAKAPRPQYSILQHKMLKLNGFSQMPSWEEGLERFFSETKNH</sequence>
<evidence type="ECO:0000313" key="4">
    <source>
        <dbReference type="EMBL" id="CAG9612836.1"/>
    </source>
</evidence>
<keyword evidence="2 4" id="KW-0560">Oxidoreductase</keyword>
<dbReference type="Proteomes" id="UP000789423">
    <property type="component" value="Unassembled WGS sequence"/>
</dbReference>
<reference evidence="4 5" key="1">
    <citation type="submission" date="2021-10" db="EMBL/GenBank/DDBJ databases">
        <authorList>
            <person name="Criscuolo A."/>
        </authorList>
    </citation>
    <scope>NUCLEOTIDE SEQUENCE [LARGE SCALE GENOMIC DNA]</scope>
    <source>
        <strain evidence="5">CIP 111899</strain>
    </source>
</reference>
<comment type="function">
    <text evidence="2">Catalyzes the reduction of dTDP-6-deoxy-L-lyxo-4-hexulose to yield dTDP-L-rhamnose.</text>
</comment>
<proteinExistence type="inferred from homology"/>
<dbReference type="CDD" id="cd05254">
    <property type="entry name" value="dTDP_HR_like_SDR_e"/>
    <property type="match status" value="1"/>
</dbReference>
<comment type="similarity">
    <text evidence="1 2">Belongs to the dTDP-4-dehydrorhamnose reductase family.</text>
</comment>
<dbReference type="PANTHER" id="PTHR10491">
    <property type="entry name" value="DTDP-4-DEHYDRORHAMNOSE REDUCTASE"/>
    <property type="match status" value="1"/>
</dbReference>
<protein>
    <recommendedName>
        <fullName evidence="2">dTDP-4-dehydrorhamnose reductase</fullName>
        <ecNumber evidence="2">1.1.1.133</ecNumber>
    </recommendedName>
</protein>
<organism evidence="4 5">
    <name type="scientific">Bacillus rhizoplanae</name>
    <dbReference type="NCBI Taxonomy" id="2880966"/>
    <lineage>
        <taxon>Bacteria</taxon>
        <taxon>Bacillati</taxon>
        <taxon>Bacillota</taxon>
        <taxon>Bacilli</taxon>
        <taxon>Bacillales</taxon>
        <taxon>Bacillaceae</taxon>
        <taxon>Bacillus</taxon>
    </lineage>
</organism>
<dbReference type="NCBIfam" id="TIGR01214">
    <property type="entry name" value="rmlD"/>
    <property type="match status" value="1"/>
</dbReference>
<dbReference type="InterPro" id="IPR005913">
    <property type="entry name" value="dTDP_dehydrorham_reduct"/>
</dbReference>
<dbReference type="GO" id="GO:0008831">
    <property type="term" value="F:dTDP-4-dehydrorhamnose reductase activity"/>
    <property type="evidence" value="ECO:0007669"/>
    <property type="project" value="UniProtKB-EC"/>
</dbReference>
<dbReference type="InterPro" id="IPR036291">
    <property type="entry name" value="NAD(P)-bd_dom_sf"/>
</dbReference>
<dbReference type="Gene3D" id="3.90.25.10">
    <property type="entry name" value="UDP-galactose 4-epimerase, domain 1"/>
    <property type="match status" value="1"/>
</dbReference>
<dbReference type="Pfam" id="PF04321">
    <property type="entry name" value="RmlD_sub_bind"/>
    <property type="match status" value="1"/>
</dbReference>
<dbReference type="PANTHER" id="PTHR10491:SF4">
    <property type="entry name" value="METHIONINE ADENOSYLTRANSFERASE 2 SUBUNIT BETA"/>
    <property type="match status" value="1"/>
</dbReference>
<comment type="caution">
    <text evidence="4">The sequence shown here is derived from an EMBL/GenBank/DDBJ whole genome shotgun (WGS) entry which is preliminary data.</text>
</comment>
<evidence type="ECO:0000256" key="2">
    <source>
        <dbReference type="RuleBase" id="RU364082"/>
    </source>
</evidence>
<name>A0ABM8YAV2_9BACI</name>
<evidence type="ECO:0000259" key="3">
    <source>
        <dbReference type="Pfam" id="PF04321"/>
    </source>
</evidence>
<evidence type="ECO:0000313" key="5">
    <source>
        <dbReference type="Proteomes" id="UP000789423"/>
    </source>
</evidence>
<accession>A0ABM8YAV2</accession>